<dbReference type="HAMAP" id="MF_00269">
    <property type="entry name" value="Tpx"/>
    <property type="match status" value="1"/>
</dbReference>
<keyword evidence="1 3" id="KW-1015">Disulfide bond</keyword>
<comment type="subunit">
    <text evidence="3">Homodimer.</text>
</comment>
<evidence type="ECO:0000256" key="2">
    <source>
        <dbReference type="ARBA" id="ARBA00023284"/>
    </source>
</evidence>
<keyword evidence="3" id="KW-0049">Antioxidant</keyword>
<keyword evidence="3 5" id="KW-0560">Oxidoreductase</keyword>
<dbReference type="OrthoDB" id="9781543at2"/>
<dbReference type="InParanoid" id="A0A517SB06"/>
<evidence type="ECO:0000256" key="1">
    <source>
        <dbReference type="ARBA" id="ARBA00023157"/>
    </source>
</evidence>
<comment type="miscellaneous">
    <text evidence="3">The active site is a conserved redox-active cysteine residue, the peroxidatic cysteine (C(P)), which makes the nucleophilic attack on the peroxide substrate. The peroxide oxidizes the C(P)-SH to cysteine sulfenic acid (C(P)-SOH), which then reacts with another cysteine residue, the resolving cysteine (C(R)), to form a disulfide bridge. The disulfide is subsequently reduced by an appropriate electron donor to complete the catalytic cycle. In this atypical 2-Cys peroxiredoxin, C(R) is present in the same subunit to form an intramolecular disulfide. The disulfide is subsequently reduced by thioredoxin.</text>
</comment>
<feature type="disulfide bond" description="Redox-active" evidence="3">
    <location>
        <begin position="60"/>
        <end position="94"/>
    </location>
</feature>
<dbReference type="PANTHER" id="PTHR43110:SF1">
    <property type="entry name" value="THIOL PEROXIDASE"/>
    <property type="match status" value="1"/>
</dbReference>
<dbReference type="EMBL" id="CP036271">
    <property type="protein sequence ID" value="QDT53295.1"/>
    <property type="molecule type" value="Genomic_DNA"/>
</dbReference>
<feature type="domain" description="Thioredoxin" evidence="4">
    <location>
        <begin position="18"/>
        <end position="166"/>
    </location>
</feature>
<dbReference type="SUPFAM" id="SSF52833">
    <property type="entry name" value="Thioredoxin-like"/>
    <property type="match status" value="1"/>
</dbReference>
<dbReference type="KEGG" id="ccos:Pan44_13110"/>
<evidence type="ECO:0000256" key="3">
    <source>
        <dbReference type="HAMAP-Rule" id="MF_00269"/>
    </source>
</evidence>
<dbReference type="InterPro" id="IPR050455">
    <property type="entry name" value="Tpx_Peroxidase_subfamily"/>
</dbReference>
<dbReference type="GO" id="GO:0008379">
    <property type="term" value="F:thioredoxin peroxidase activity"/>
    <property type="evidence" value="ECO:0007669"/>
    <property type="project" value="UniProtKB-UniRule"/>
</dbReference>
<dbReference type="NCBIfam" id="NF001808">
    <property type="entry name" value="PRK00522.1"/>
    <property type="match status" value="1"/>
</dbReference>
<keyword evidence="2 3" id="KW-0676">Redox-active center</keyword>
<evidence type="ECO:0000313" key="5">
    <source>
        <dbReference type="EMBL" id="QDT53295.1"/>
    </source>
</evidence>
<dbReference type="Pfam" id="PF08534">
    <property type="entry name" value="Redoxin"/>
    <property type="match status" value="1"/>
</dbReference>
<keyword evidence="3 5" id="KW-0575">Peroxidase</keyword>
<comment type="similarity">
    <text evidence="3">Belongs to the peroxiredoxin family. Tpx subfamily.</text>
</comment>
<dbReference type="Proteomes" id="UP000315700">
    <property type="component" value="Chromosome"/>
</dbReference>
<protein>
    <recommendedName>
        <fullName evidence="3">Thiol peroxidase</fullName>
        <shortName evidence="3">Tpx</shortName>
        <ecNumber evidence="3">1.11.1.24</ecNumber>
    </recommendedName>
    <alternativeName>
        <fullName evidence="3">Peroxiredoxin tpx</fullName>
        <shortName evidence="3">Prx</shortName>
    </alternativeName>
    <alternativeName>
        <fullName evidence="3">Thioredoxin peroxidase</fullName>
    </alternativeName>
    <alternativeName>
        <fullName evidence="3">Thioredoxin-dependent peroxiredoxin</fullName>
    </alternativeName>
</protein>
<sequence>MPQITLKGNPVKLPGTEIKVGQKAPDFNLQDAGLADVTLASSAGKTRIIAAVPSIDTPVCALETKRFNEEAGKLGNVEVLVVSMDLPFGQKRWCGAEGISSVKCLSDHRTGKFGKDYGVLVEGGPFDRVYARAVFVVGPDDVVKHVEYVKEIAEHPNYEAVLAAAK</sequence>
<reference evidence="5 6" key="1">
    <citation type="submission" date="2019-02" db="EMBL/GenBank/DDBJ databases">
        <title>Deep-cultivation of Planctomycetes and their phenomic and genomic characterization uncovers novel biology.</title>
        <authorList>
            <person name="Wiegand S."/>
            <person name="Jogler M."/>
            <person name="Boedeker C."/>
            <person name="Pinto D."/>
            <person name="Vollmers J."/>
            <person name="Rivas-Marin E."/>
            <person name="Kohn T."/>
            <person name="Peeters S.H."/>
            <person name="Heuer A."/>
            <person name="Rast P."/>
            <person name="Oberbeckmann S."/>
            <person name="Bunk B."/>
            <person name="Jeske O."/>
            <person name="Meyerdierks A."/>
            <person name="Storesund J.E."/>
            <person name="Kallscheuer N."/>
            <person name="Luecker S."/>
            <person name="Lage O.M."/>
            <person name="Pohl T."/>
            <person name="Merkel B.J."/>
            <person name="Hornburger P."/>
            <person name="Mueller R.-W."/>
            <person name="Bruemmer F."/>
            <person name="Labrenz M."/>
            <person name="Spormann A.M."/>
            <person name="Op den Camp H."/>
            <person name="Overmann J."/>
            <person name="Amann R."/>
            <person name="Jetten M.S.M."/>
            <person name="Mascher T."/>
            <person name="Medema M.H."/>
            <person name="Devos D.P."/>
            <person name="Kaster A.-K."/>
            <person name="Ovreas L."/>
            <person name="Rohde M."/>
            <person name="Galperin M.Y."/>
            <person name="Jogler C."/>
        </authorList>
    </citation>
    <scope>NUCLEOTIDE SEQUENCE [LARGE SCALE GENOMIC DNA]</scope>
    <source>
        <strain evidence="5 6">Pan44</strain>
    </source>
</reference>
<keyword evidence="6" id="KW-1185">Reference proteome</keyword>
<dbReference type="InterPro" id="IPR036249">
    <property type="entry name" value="Thioredoxin-like_sf"/>
</dbReference>
<dbReference type="Gene3D" id="3.40.30.10">
    <property type="entry name" value="Glutaredoxin"/>
    <property type="match status" value="1"/>
</dbReference>
<name>A0A517SB06_9PLAN</name>
<dbReference type="RefSeq" id="WP_145028391.1">
    <property type="nucleotide sequence ID" value="NZ_CP036271.1"/>
</dbReference>
<dbReference type="AlphaFoldDB" id="A0A517SB06"/>
<organism evidence="5 6">
    <name type="scientific">Caulifigura coniformis</name>
    <dbReference type="NCBI Taxonomy" id="2527983"/>
    <lineage>
        <taxon>Bacteria</taxon>
        <taxon>Pseudomonadati</taxon>
        <taxon>Planctomycetota</taxon>
        <taxon>Planctomycetia</taxon>
        <taxon>Planctomycetales</taxon>
        <taxon>Planctomycetaceae</taxon>
        <taxon>Caulifigura</taxon>
    </lineage>
</organism>
<feature type="active site" description="Cysteine sulfenic acid (-SOH) intermediate" evidence="3">
    <location>
        <position position="60"/>
    </location>
</feature>
<accession>A0A517SB06</accession>
<dbReference type="FunCoup" id="A0A517SB06">
    <property type="interactions" value="168"/>
</dbReference>
<dbReference type="InterPro" id="IPR013740">
    <property type="entry name" value="Redoxin"/>
</dbReference>
<dbReference type="InterPro" id="IPR013766">
    <property type="entry name" value="Thioredoxin_domain"/>
</dbReference>
<dbReference type="EC" id="1.11.1.24" evidence="3"/>
<dbReference type="PANTHER" id="PTHR43110">
    <property type="entry name" value="THIOL PEROXIDASE"/>
    <property type="match status" value="1"/>
</dbReference>
<comment type="function">
    <text evidence="3">Thiol-specific peroxidase that catalyzes the reduction of hydrogen peroxide and organic hydroperoxides to water and alcohols, respectively. Plays a role in cell protection against oxidative stress by detoxifying peroxides.</text>
</comment>
<dbReference type="PROSITE" id="PS51352">
    <property type="entry name" value="THIOREDOXIN_2"/>
    <property type="match status" value="1"/>
</dbReference>
<evidence type="ECO:0000259" key="4">
    <source>
        <dbReference type="PROSITE" id="PS51352"/>
    </source>
</evidence>
<dbReference type="InterPro" id="IPR002065">
    <property type="entry name" value="TPX"/>
</dbReference>
<gene>
    <name evidence="3 5" type="primary">tpx</name>
    <name evidence="5" type="ORF">Pan44_13110</name>
</gene>
<comment type="catalytic activity">
    <reaction evidence="3">
        <text>a hydroperoxide + [thioredoxin]-dithiol = an alcohol + [thioredoxin]-disulfide + H2O</text>
        <dbReference type="Rhea" id="RHEA:62620"/>
        <dbReference type="Rhea" id="RHEA-COMP:10698"/>
        <dbReference type="Rhea" id="RHEA-COMP:10700"/>
        <dbReference type="ChEBI" id="CHEBI:15377"/>
        <dbReference type="ChEBI" id="CHEBI:29950"/>
        <dbReference type="ChEBI" id="CHEBI:30879"/>
        <dbReference type="ChEBI" id="CHEBI:35924"/>
        <dbReference type="ChEBI" id="CHEBI:50058"/>
        <dbReference type="EC" id="1.11.1.24"/>
    </reaction>
</comment>
<proteinExistence type="inferred from homology"/>
<dbReference type="CDD" id="cd03014">
    <property type="entry name" value="PRX_Atyp2cys"/>
    <property type="match status" value="1"/>
</dbReference>
<evidence type="ECO:0000313" key="6">
    <source>
        <dbReference type="Proteomes" id="UP000315700"/>
    </source>
</evidence>